<keyword evidence="1" id="KW-0472">Membrane</keyword>
<dbReference type="RefSeq" id="WP_184437971.1">
    <property type="nucleotide sequence ID" value="NZ_JACIGI010000056.1"/>
</dbReference>
<accession>A0A7W6S459</accession>
<evidence type="ECO:0000256" key="1">
    <source>
        <dbReference type="SAM" id="Phobius"/>
    </source>
</evidence>
<organism evidence="2 3">
    <name type="scientific">Roseospira goensis</name>
    <dbReference type="NCBI Taxonomy" id="391922"/>
    <lineage>
        <taxon>Bacteria</taxon>
        <taxon>Pseudomonadati</taxon>
        <taxon>Pseudomonadota</taxon>
        <taxon>Alphaproteobacteria</taxon>
        <taxon>Rhodospirillales</taxon>
        <taxon>Rhodospirillaceae</taxon>
        <taxon>Roseospira</taxon>
    </lineage>
</organism>
<dbReference type="EMBL" id="JACIGI010000056">
    <property type="protein sequence ID" value="MBB4287832.1"/>
    <property type="molecule type" value="Genomic_DNA"/>
</dbReference>
<gene>
    <name evidence="2" type="ORF">GGD88_003590</name>
</gene>
<keyword evidence="1" id="KW-0812">Transmembrane</keyword>
<dbReference type="Proteomes" id="UP000555728">
    <property type="component" value="Unassembled WGS sequence"/>
</dbReference>
<keyword evidence="3" id="KW-1185">Reference proteome</keyword>
<comment type="caution">
    <text evidence="2">The sequence shown here is derived from an EMBL/GenBank/DDBJ whole genome shotgun (WGS) entry which is preliminary data.</text>
</comment>
<sequence>MAEPITWEALGAVVAVMGGLGMATVWIVGEIGKSRRESADGRDKIYRRLDEMTRDINETFARREVVEADFRTINQALEEQNRLMTALAGRICPYERKDTRDAD</sequence>
<dbReference type="AlphaFoldDB" id="A0A7W6S459"/>
<reference evidence="2 3" key="1">
    <citation type="submission" date="2020-08" db="EMBL/GenBank/DDBJ databases">
        <title>Genome sequencing of Purple Non-Sulfur Bacteria from various extreme environments.</title>
        <authorList>
            <person name="Mayer M."/>
        </authorList>
    </citation>
    <scope>NUCLEOTIDE SEQUENCE [LARGE SCALE GENOMIC DNA]</scope>
    <source>
        <strain evidence="2 3">JA135</strain>
    </source>
</reference>
<proteinExistence type="predicted"/>
<evidence type="ECO:0000313" key="3">
    <source>
        <dbReference type="Proteomes" id="UP000555728"/>
    </source>
</evidence>
<evidence type="ECO:0000313" key="2">
    <source>
        <dbReference type="EMBL" id="MBB4287832.1"/>
    </source>
</evidence>
<protein>
    <submittedName>
        <fullName evidence="2">Uncharacterized protein</fullName>
    </submittedName>
</protein>
<name>A0A7W6S459_9PROT</name>
<feature type="transmembrane region" description="Helical" evidence="1">
    <location>
        <begin position="6"/>
        <end position="28"/>
    </location>
</feature>
<keyword evidence="1" id="KW-1133">Transmembrane helix</keyword>